<organism evidence="2 3">
    <name type="scientific">Myotis myotis</name>
    <name type="common">Greater mouse-eared bat</name>
    <name type="synonym">Vespertilio myotis</name>
    <dbReference type="NCBI Taxonomy" id="51298"/>
    <lineage>
        <taxon>Eukaryota</taxon>
        <taxon>Metazoa</taxon>
        <taxon>Chordata</taxon>
        <taxon>Craniata</taxon>
        <taxon>Vertebrata</taxon>
        <taxon>Euteleostomi</taxon>
        <taxon>Mammalia</taxon>
        <taxon>Eutheria</taxon>
        <taxon>Laurasiatheria</taxon>
        <taxon>Chiroptera</taxon>
        <taxon>Yangochiroptera</taxon>
        <taxon>Vespertilionidae</taxon>
        <taxon>Myotis</taxon>
    </lineage>
</organism>
<evidence type="ECO:0000313" key="2">
    <source>
        <dbReference type="EMBL" id="KAF6349090.1"/>
    </source>
</evidence>
<dbReference type="AlphaFoldDB" id="A0A7J7XIG2"/>
<dbReference type="Proteomes" id="UP000527355">
    <property type="component" value="Unassembled WGS sequence"/>
</dbReference>
<sequence length="123" mass="13996">MMPRKELMRQGGDPEVPLPPETCLSFLPQHSDPGLSYWHLSRAKLWPKGSFSDLYNFQRISINLLHLQDEWQLEAKCFPAREREVSLFPASLSPTLPFAGELNVLTLEGPREARKDSNAILPP</sequence>
<protein>
    <submittedName>
        <fullName evidence="2">Uncharacterized protein</fullName>
    </submittedName>
</protein>
<accession>A0A7J7XIG2</accession>
<feature type="region of interest" description="Disordered" evidence="1">
    <location>
        <begin position="1"/>
        <end position="23"/>
    </location>
</feature>
<proteinExistence type="predicted"/>
<keyword evidence="3" id="KW-1185">Reference proteome</keyword>
<comment type="caution">
    <text evidence="2">The sequence shown here is derived from an EMBL/GenBank/DDBJ whole genome shotgun (WGS) entry which is preliminary data.</text>
</comment>
<evidence type="ECO:0000313" key="3">
    <source>
        <dbReference type="Proteomes" id="UP000527355"/>
    </source>
</evidence>
<evidence type="ECO:0000256" key="1">
    <source>
        <dbReference type="SAM" id="MobiDB-lite"/>
    </source>
</evidence>
<name>A0A7J7XIG2_MYOMY</name>
<reference evidence="2 3" key="1">
    <citation type="journal article" date="2020" name="Nature">
        <title>Six reference-quality genomes reveal evolution of bat adaptations.</title>
        <authorList>
            <person name="Jebb D."/>
            <person name="Huang Z."/>
            <person name="Pippel M."/>
            <person name="Hughes G.M."/>
            <person name="Lavrichenko K."/>
            <person name="Devanna P."/>
            <person name="Winkler S."/>
            <person name="Jermiin L.S."/>
            <person name="Skirmuntt E.C."/>
            <person name="Katzourakis A."/>
            <person name="Burkitt-Gray L."/>
            <person name="Ray D.A."/>
            <person name="Sullivan K.A.M."/>
            <person name="Roscito J.G."/>
            <person name="Kirilenko B.M."/>
            <person name="Davalos L.M."/>
            <person name="Corthals A.P."/>
            <person name="Power M.L."/>
            <person name="Jones G."/>
            <person name="Ransome R.D."/>
            <person name="Dechmann D.K.N."/>
            <person name="Locatelli A.G."/>
            <person name="Puechmaille S.J."/>
            <person name="Fedrigo O."/>
            <person name="Jarvis E.D."/>
            <person name="Hiller M."/>
            <person name="Vernes S.C."/>
            <person name="Myers E.W."/>
            <person name="Teeling E.C."/>
        </authorList>
    </citation>
    <scope>NUCLEOTIDE SEQUENCE [LARGE SCALE GENOMIC DNA]</scope>
    <source>
        <strain evidence="2">MMyoMyo1</strain>
        <tissue evidence="2">Flight muscle</tissue>
    </source>
</reference>
<dbReference type="EMBL" id="JABWUV010000006">
    <property type="protein sequence ID" value="KAF6349090.1"/>
    <property type="molecule type" value="Genomic_DNA"/>
</dbReference>
<gene>
    <name evidence="2" type="ORF">mMyoMyo1_011652</name>
</gene>